<evidence type="ECO:0000256" key="4">
    <source>
        <dbReference type="ARBA" id="ARBA00023163"/>
    </source>
</evidence>
<dbReference type="PRINTS" id="PR00039">
    <property type="entry name" value="HTHLYSR"/>
</dbReference>
<evidence type="ECO:0000256" key="5">
    <source>
        <dbReference type="SAM" id="MobiDB-lite"/>
    </source>
</evidence>
<comment type="similarity">
    <text evidence="1">Belongs to the LysR transcriptional regulatory family.</text>
</comment>
<reference evidence="7 8" key="1">
    <citation type="submission" date="2019-08" db="EMBL/GenBank/DDBJ databases">
        <authorList>
            <person name="Peeters C."/>
        </authorList>
    </citation>
    <scope>NUCLEOTIDE SEQUENCE [LARGE SCALE GENOMIC DNA]</scope>
    <source>
        <strain evidence="7 8">LMG 30175</strain>
    </source>
</reference>
<dbReference type="CDD" id="cd08440">
    <property type="entry name" value="PBP2_LTTR_like_4"/>
    <property type="match status" value="1"/>
</dbReference>
<dbReference type="SUPFAM" id="SSF46785">
    <property type="entry name" value="Winged helix' DNA-binding domain"/>
    <property type="match status" value="1"/>
</dbReference>
<dbReference type="PANTHER" id="PTHR30419:SF14">
    <property type="entry name" value="LYSR FAMILY TRANSCRIPTIONAL REGULATOR"/>
    <property type="match status" value="1"/>
</dbReference>
<protein>
    <submittedName>
        <fullName evidence="7">HTH-type transcriptional regulator CynR</fullName>
    </submittedName>
</protein>
<proteinExistence type="inferred from homology"/>
<dbReference type="EMBL" id="CABPRZ010000035">
    <property type="protein sequence ID" value="VVE58192.1"/>
    <property type="molecule type" value="Genomic_DNA"/>
</dbReference>
<dbReference type="GO" id="GO:0003677">
    <property type="term" value="F:DNA binding"/>
    <property type="evidence" value="ECO:0007669"/>
    <property type="project" value="UniProtKB-KW"/>
</dbReference>
<evidence type="ECO:0000256" key="1">
    <source>
        <dbReference type="ARBA" id="ARBA00009437"/>
    </source>
</evidence>
<dbReference type="Gene3D" id="1.10.10.10">
    <property type="entry name" value="Winged helix-like DNA-binding domain superfamily/Winged helix DNA-binding domain"/>
    <property type="match status" value="1"/>
</dbReference>
<evidence type="ECO:0000313" key="8">
    <source>
        <dbReference type="Proteomes" id="UP000414233"/>
    </source>
</evidence>
<evidence type="ECO:0000256" key="2">
    <source>
        <dbReference type="ARBA" id="ARBA00023015"/>
    </source>
</evidence>
<dbReference type="GO" id="GO:0005829">
    <property type="term" value="C:cytosol"/>
    <property type="evidence" value="ECO:0007669"/>
    <property type="project" value="TreeGrafter"/>
</dbReference>
<dbReference type="Gene3D" id="3.40.190.290">
    <property type="match status" value="1"/>
</dbReference>
<feature type="region of interest" description="Disordered" evidence="5">
    <location>
        <begin position="1"/>
        <end position="34"/>
    </location>
</feature>
<dbReference type="InterPro" id="IPR036388">
    <property type="entry name" value="WH-like_DNA-bd_sf"/>
</dbReference>
<dbReference type="Pfam" id="PF03466">
    <property type="entry name" value="LysR_substrate"/>
    <property type="match status" value="1"/>
</dbReference>
<keyword evidence="2" id="KW-0805">Transcription regulation</keyword>
<gene>
    <name evidence="7" type="primary">cynR_3</name>
    <name evidence="7" type="ORF">PTE30175_05200</name>
</gene>
<organism evidence="7 8">
    <name type="scientific">Pandoraea terrae</name>
    <dbReference type="NCBI Taxonomy" id="1537710"/>
    <lineage>
        <taxon>Bacteria</taxon>
        <taxon>Pseudomonadati</taxon>
        <taxon>Pseudomonadota</taxon>
        <taxon>Betaproteobacteria</taxon>
        <taxon>Burkholderiales</taxon>
        <taxon>Burkholderiaceae</taxon>
        <taxon>Pandoraea</taxon>
    </lineage>
</organism>
<dbReference type="GO" id="GO:0003700">
    <property type="term" value="F:DNA-binding transcription factor activity"/>
    <property type="evidence" value="ECO:0007669"/>
    <property type="project" value="InterPro"/>
</dbReference>
<accession>A0A5E4ZC55</accession>
<dbReference type="PROSITE" id="PS50931">
    <property type="entry name" value="HTH_LYSR"/>
    <property type="match status" value="1"/>
</dbReference>
<dbReference type="Proteomes" id="UP000414233">
    <property type="component" value="Unassembled WGS sequence"/>
</dbReference>
<dbReference type="SUPFAM" id="SSF53850">
    <property type="entry name" value="Periplasmic binding protein-like II"/>
    <property type="match status" value="1"/>
</dbReference>
<feature type="domain" description="HTH lysR-type" evidence="6">
    <location>
        <begin position="49"/>
        <end position="106"/>
    </location>
</feature>
<dbReference type="FunFam" id="1.10.10.10:FF:000001">
    <property type="entry name" value="LysR family transcriptional regulator"/>
    <property type="match status" value="1"/>
</dbReference>
<keyword evidence="4" id="KW-0804">Transcription</keyword>
<evidence type="ECO:0000256" key="3">
    <source>
        <dbReference type="ARBA" id="ARBA00023125"/>
    </source>
</evidence>
<evidence type="ECO:0000259" key="6">
    <source>
        <dbReference type="PROSITE" id="PS50931"/>
    </source>
</evidence>
<dbReference type="PANTHER" id="PTHR30419">
    <property type="entry name" value="HTH-TYPE TRANSCRIPTIONAL REGULATOR YBHD"/>
    <property type="match status" value="1"/>
</dbReference>
<evidence type="ECO:0000313" key="7">
    <source>
        <dbReference type="EMBL" id="VVE58192.1"/>
    </source>
</evidence>
<dbReference type="InterPro" id="IPR005119">
    <property type="entry name" value="LysR_subst-bd"/>
</dbReference>
<dbReference type="Pfam" id="PF00126">
    <property type="entry name" value="HTH_1"/>
    <property type="match status" value="1"/>
</dbReference>
<name>A0A5E4ZC55_9BURK</name>
<sequence length="350" mass="37409">MHNRSAKNLDNGDMLPDTGTTGPGAPAAAGPATARCGDRVTAGPILMNVSLRQLKVFMVVARSKNFSRAGAEIGLTQPAISRCINELETQLGLRLVDRTTREVALTDAGHTLAGSLDRVLDELEIALLQTHGAEAKTSGRVRVAAAPTVSATLMPKCLLASRARYPEISLALVDQVQRAVLGSVRAGDVDFGIVVAPQGADDLYGEALMSEPFCLVSRSDHPLASQAAVHWSELSGENLVLLDQGSGSRPLIDRALATQKVQCAVTQELGHVSTIFRMVQEGLGVSILPPLALPLPENSALAVRPLLPAFERTIMLVRRKNRSLSPVALTVWELIKEVVRERHSLRQAVI</sequence>
<dbReference type="InterPro" id="IPR000847">
    <property type="entry name" value="LysR_HTH_N"/>
</dbReference>
<keyword evidence="3" id="KW-0238">DNA-binding</keyword>
<dbReference type="InterPro" id="IPR036390">
    <property type="entry name" value="WH_DNA-bd_sf"/>
</dbReference>
<feature type="compositionally biased region" description="Low complexity" evidence="5">
    <location>
        <begin position="18"/>
        <end position="34"/>
    </location>
</feature>
<dbReference type="AlphaFoldDB" id="A0A5E4ZC55"/>
<dbReference type="InterPro" id="IPR050950">
    <property type="entry name" value="HTH-type_LysR_regulators"/>
</dbReference>
<keyword evidence="8" id="KW-1185">Reference proteome</keyword>